<keyword evidence="3" id="KW-0812">Transmembrane</keyword>
<evidence type="ECO:0000256" key="3">
    <source>
        <dbReference type="SAM" id="Phobius"/>
    </source>
</evidence>
<dbReference type="RefSeq" id="WP_349967819.1">
    <property type="nucleotide sequence ID" value="NZ_CP157942.1"/>
</dbReference>
<feature type="transmembrane region" description="Helical" evidence="3">
    <location>
        <begin position="717"/>
        <end position="738"/>
    </location>
</feature>
<protein>
    <submittedName>
        <fullName evidence="4">Uncharacterized protein</fullName>
    </submittedName>
</protein>
<keyword evidence="3" id="KW-1133">Transmembrane helix</keyword>
<dbReference type="EMBL" id="CP157942">
    <property type="protein sequence ID" value="XBS67275.1"/>
    <property type="molecule type" value="Genomic_DNA"/>
</dbReference>
<evidence type="ECO:0000313" key="4">
    <source>
        <dbReference type="EMBL" id="XBS67275.1"/>
    </source>
</evidence>
<feature type="region of interest" description="Disordered" evidence="2">
    <location>
        <begin position="272"/>
        <end position="316"/>
    </location>
</feature>
<keyword evidence="3" id="KW-0472">Membrane</keyword>
<gene>
    <name evidence="4" type="ORF">ABLO99_00850</name>
</gene>
<sequence>MVVNTKPNQQEAEESLYTILGFKGQEDFQGQTDKMLGSDNRKLKKLRAKLFGKCKKKVRIDEENNQAAKKVNDQIKKSKTIESKLSDLLEFKKQLKAFLKDQDNRGIVLNKIDSDSTEHVVEVSDIHTKRRANKRLRENRTLTSNREDFEQALGYIELQEKAMGITLEELAEYKKHRVKIFLLDHINSSRSKHFKLHCEVGDAITILSNDELRTFYDKEVEKKTLQPILSYGECKQVYDKMNRAKNESHVVIEKEELRESVRTVMGVKCFMNESSRENQKSGTSPTETSTNYRQKQVASSDSRTLGSNDMPSLGKSIESSQSDLFVPFEAPVNTSTPIKPTNPSNLVTTGEDYTNYANLSDELGVSGINRIVEPVELVANSLIKIKEIAEQQSNTALSEEVIVLERYVKGLMGVTEGIIVDIGERLVQNDSKNMPIEPGLKVLKEMNKSLDDRVQELQKEVDRLEEENKGFLAKNDKLKEKLATAEEEKELLFDEKEKIQEVINVLNENNRQLQQKISGLEDDYRYLRAEETKRETKDSCIQVGKADIPEGKAELGKDYESKLVKLEQEIDAKGRRCEELLLENSILRSNLEQSKAENKRLEGIEESLSIDASHFCSGENLHNELILANEQPKNIDRSIQAKMESKVAPEVVDINVTQGYSKRVSNLSQVPEQSSAVKSQFSEASAQSRKQIICASASLILSGAFAIGTSLTMSHLGISIGLALAALTFLTLGCYCSYKASTILSNIKPYQTVKMVDHEAVFMAPSL</sequence>
<organism evidence="4">
    <name type="scientific">Wolbachia endosymbiont of Armadillidium arcangelii</name>
    <dbReference type="NCBI Taxonomy" id="3158571"/>
    <lineage>
        <taxon>Bacteria</taxon>
        <taxon>Pseudomonadati</taxon>
        <taxon>Pseudomonadota</taxon>
        <taxon>Alphaproteobacteria</taxon>
        <taxon>Rickettsiales</taxon>
        <taxon>Anaplasmataceae</taxon>
        <taxon>Wolbachieae</taxon>
        <taxon>Wolbachia</taxon>
    </lineage>
</organism>
<dbReference type="AlphaFoldDB" id="A0AAU7Q2L0"/>
<feature type="coiled-coil region" evidence="1">
    <location>
        <begin position="556"/>
        <end position="604"/>
    </location>
</feature>
<feature type="coiled-coil region" evidence="1">
    <location>
        <begin position="440"/>
        <end position="530"/>
    </location>
</feature>
<proteinExistence type="predicted"/>
<name>A0AAU7Q2L0_9RICK</name>
<evidence type="ECO:0000256" key="1">
    <source>
        <dbReference type="SAM" id="Coils"/>
    </source>
</evidence>
<reference evidence="4" key="1">
    <citation type="submission" date="2024-06" db="EMBL/GenBank/DDBJ databases">
        <authorList>
            <person name="Dussert Y."/>
            <person name="Peccoud J."/>
            <person name="Pigeault R."/>
        </authorList>
    </citation>
    <scope>NUCLEOTIDE SEQUENCE</scope>
    <source>
        <strain evidence="4">WArc</strain>
    </source>
</reference>
<feature type="compositionally biased region" description="Polar residues" evidence="2">
    <location>
        <begin position="280"/>
        <end position="310"/>
    </location>
</feature>
<keyword evidence="1" id="KW-0175">Coiled coil</keyword>
<evidence type="ECO:0000256" key="2">
    <source>
        <dbReference type="SAM" id="MobiDB-lite"/>
    </source>
</evidence>
<accession>A0AAU7Q2L0</accession>